<feature type="transmembrane region" description="Helical" evidence="1">
    <location>
        <begin position="23"/>
        <end position="40"/>
    </location>
</feature>
<comment type="caution">
    <text evidence="2">The sequence shown here is derived from an EMBL/GenBank/DDBJ whole genome shotgun (WGS) entry which is preliminary data.</text>
</comment>
<name>A0ABQ2NCW0_9ACTN</name>
<gene>
    <name evidence="2" type="ORF">GCM10011584_23300</name>
</gene>
<reference evidence="3" key="1">
    <citation type="journal article" date="2019" name="Int. J. Syst. Evol. Microbiol.">
        <title>The Global Catalogue of Microorganisms (GCM) 10K type strain sequencing project: providing services to taxonomists for standard genome sequencing and annotation.</title>
        <authorList>
            <consortium name="The Broad Institute Genomics Platform"/>
            <consortium name="The Broad Institute Genome Sequencing Center for Infectious Disease"/>
            <person name="Wu L."/>
            <person name="Ma J."/>
        </authorList>
    </citation>
    <scope>NUCLEOTIDE SEQUENCE [LARGE SCALE GENOMIC DNA]</scope>
    <source>
        <strain evidence="3">CGMCC 4.7371</strain>
    </source>
</reference>
<accession>A0ABQ2NCW0</accession>
<sequence>MGAADRFNETGFSRWINSGAGRAFRLAAGTAFLVTGFALRDSTLGIVLMAWSVVPLSAGAFNLCWISAVLGGPVRSREICAARRAPAPL</sequence>
<dbReference type="RefSeq" id="WP_188784184.1">
    <property type="nucleotide sequence ID" value="NZ_BMNI01000005.1"/>
</dbReference>
<evidence type="ECO:0008006" key="4">
    <source>
        <dbReference type="Google" id="ProtNLM"/>
    </source>
</evidence>
<protein>
    <recommendedName>
        <fullName evidence="4">DUF2892 domain-containing protein</fullName>
    </recommendedName>
</protein>
<feature type="transmembrane region" description="Helical" evidence="1">
    <location>
        <begin position="46"/>
        <end position="70"/>
    </location>
</feature>
<organism evidence="2 3">
    <name type="scientific">Nocardioides phosphati</name>
    <dbReference type="NCBI Taxonomy" id="1867775"/>
    <lineage>
        <taxon>Bacteria</taxon>
        <taxon>Bacillati</taxon>
        <taxon>Actinomycetota</taxon>
        <taxon>Actinomycetes</taxon>
        <taxon>Propionibacteriales</taxon>
        <taxon>Nocardioidaceae</taxon>
        <taxon>Nocardioides</taxon>
    </lineage>
</organism>
<evidence type="ECO:0000256" key="1">
    <source>
        <dbReference type="SAM" id="Phobius"/>
    </source>
</evidence>
<keyword evidence="1" id="KW-0472">Membrane</keyword>
<keyword evidence="1" id="KW-0812">Transmembrane</keyword>
<proteinExistence type="predicted"/>
<evidence type="ECO:0000313" key="2">
    <source>
        <dbReference type="EMBL" id="GGO90762.1"/>
    </source>
</evidence>
<keyword evidence="1" id="KW-1133">Transmembrane helix</keyword>
<dbReference type="Proteomes" id="UP000655410">
    <property type="component" value="Unassembled WGS sequence"/>
</dbReference>
<dbReference type="EMBL" id="BMNI01000005">
    <property type="protein sequence ID" value="GGO90762.1"/>
    <property type="molecule type" value="Genomic_DNA"/>
</dbReference>
<evidence type="ECO:0000313" key="3">
    <source>
        <dbReference type="Proteomes" id="UP000655410"/>
    </source>
</evidence>
<keyword evidence="3" id="KW-1185">Reference proteome</keyword>